<proteinExistence type="inferred from homology"/>
<dbReference type="Gene3D" id="3.90.110.10">
    <property type="entry name" value="Lactate dehydrogenase/glycoside hydrolase, family 4, C-terminal"/>
    <property type="match status" value="2"/>
</dbReference>
<evidence type="ECO:0000256" key="7">
    <source>
        <dbReference type="ARBA" id="ARBA00023027"/>
    </source>
</evidence>
<dbReference type="PANTHER" id="PTHR11540">
    <property type="entry name" value="MALATE AND LACTATE DEHYDROGENASE"/>
    <property type="match status" value="1"/>
</dbReference>
<dbReference type="NCBIfam" id="TIGR01772">
    <property type="entry name" value="MDH_euk_gproteo"/>
    <property type="match status" value="1"/>
</dbReference>
<dbReference type="GO" id="GO:0030060">
    <property type="term" value="F:L-malate dehydrogenase (NAD+) activity"/>
    <property type="evidence" value="ECO:0007669"/>
    <property type="project" value="UniProtKB-EC"/>
</dbReference>
<comment type="catalytic activity">
    <reaction evidence="8">
        <text>(S)-malate + NAD(+) = oxaloacetate + NADH + H(+)</text>
        <dbReference type="Rhea" id="RHEA:21432"/>
        <dbReference type="ChEBI" id="CHEBI:15378"/>
        <dbReference type="ChEBI" id="CHEBI:15589"/>
        <dbReference type="ChEBI" id="CHEBI:16452"/>
        <dbReference type="ChEBI" id="CHEBI:57540"/>
        <dbReference type="ChEBI" id="CHEBI:57945"/>
        <dbReference type="EC" id="1.1.1.37"/>
    </reaction>
</comment>
<dbReference type="InterPro" id="IPR001236">
    <property type="entry name" value="Lactate/malate_DH_N"/>
</dbReference>
<comment type="similarity">
    <text evidence="1">Belongs to the LDH/MDH superfamily. MDH type 1 family.</text>
</comment>
<gene>
    <name evidence="11" type="ORF">PSYICH_LOCUS11375</name>
</gene>
<evidence type="ECO:0000259" key="9">
    <source>
        <dbReference type="Pfam" id="PF00056"/>
    </source>
</evidence>
<organism evidence="11 12">
    <name type="scientific">Psylliodes chrysocephalus</name>
    <dbReference type="NCBI Taxonomy" id="3402493"/>
    <lineage>
        <taxon>Eukaryota</taxon>
        <taxon>Metazoa</taxon>
        <taxon>Ecdysozoa</taxon>
        <taxon>Arthropoda</taxon>
        <taxon>Hexapoda</taxon>
        <taxon>Insecta</taxon>
        <taxon>Pterygota</taxon>
        <taxon>Neoptera</taxon>
        <taxon>Endopterygota</taxon>
        <taxon>Coleoptera</taxon>
        <taxon>Polyphaga</taxon>
        <taxon>Cucujiformia</taxon>
        <taxon>Chrysomeloidea</taxon>
        <taxon>Chrysomelidae</taxon>
        <taxon>Galerucinae</taxon>
        <taxon>Alticini</taxon>
        <taxon>Psylliodes</taxon>
    </lineage>
</organism>
<accession>A0A9P0D411</accession>
<dbReference type="AlphaFoldDB" id="A0A9P0D411"/>
<keyword evidence="12" id="KW-1185">Reference proteome</keyword>
<evidence type="ECO:0000259" key="10">
    <source>
        <dbReference type="Pfam" id="PF02866"/>
    </source>
</evidence>
<dbReference type="SUPFAM" id="SSF56327">
    <property type="entry name" value="LDH C-terminal domain-like"/>
    <property type="match status" value="2"/>
</dbReference>
<feature type="domain" description="Lactate/malate dehydrogenase N-terminal" evidence="9">
    <location>
        <begin position="34"/>
        <end position="176"/>
    </location>
</feature>
<evidence type="ECO:0000256" key="4">
    <source>
        <dbReference type="ARBA" id="ARBA00016075"/>
    </source>
</evidence>
<keyword evidence="7" id="KW-0520">NAD</keyword>
<dbReference type="InterPro" id="IPR010097">
    <property type="entry name" value="Malate_DH_type1"/>
</dbReference>
<dbReference type="Pfam" id="PF00056">
    <property type="entry name" value="Ldh_1_N"/>
    <property type="match status" value="1"/>
</dbReference>
<evidence type="ECO:0000256" key="3">
    <source>
        <dbReference type="ARBA" id="ARBA00012995"/>
    </source>
</evidence>
<dbReference type="GO" id="GO:0005739">
    <property type="term" value="C:mitochondrion"/>
    <property type="evidence" value="ECO:0007669"/>
    <property type="project" value="TreeGrafter"/>
</dbReference>
<evidence type="ECO:0000313" key="11">
    <source>
        <dbReference type="EMBL" id="CAH1110890.1"/>
    </source>
</evidence>
<dbReference type="EC" id="1.1.1.37" evidence="3"/>
<dbReference type="Pfam" id="PF02866">
    <property type="entry name" value="Ldh_1_C"/>
    <property type="match status" value="1"/>
</dbReference>
<dbReference type="InterPro" id="IPR036291">
    <property type="entry name" value="NAD(P)-bd_dom_sf"/>
</dbReference>
<dbReference type="GO" id="GO:0006108">
    <property type="term" value="P:malate metabolic process"/>
    <property type="evidence" value="ECO:0007669"/>
    <property type="project" value="InterPro"/>
</dbReference>
<comment type="subunit">
    <text evidence="2">Homodimer.</text>
</comment>
<sequence>MIISAFTKFRTSKPTQIPGLCFRTFNTSPQNNFHVAVLGASGGIGQPLGMLLKVNRLISKLTLYDLQHTMGVAADLSHIETPAKVKGFVGKDKLCEAIECANIVVIPAGLPRKPGMTRDDLFNKNASVVRDLVACVADTAPKALIGIITNPINAVIPIACEVLKKKCKLDPRRVFGITTLDIVRANTFVASLSGVSPLEVNVPVIGGHSPETIIPVFSRATPGVKVSEDKVKTLTKRIKEAGTEVVKAKAGTGSATLSMAYAAARFTNSLLRGLAGEKNVVESSYVQSDVVCDISYFATPLVVKAKAGTGSATLSMAYAAARFTNSLLRGLAGEKDVIEPSYVQSDVACGINYFASPLVLGKNGIEKNLGIGKLNKFEEELLKKAIPVLKKNIATGVKFVSK</sequence>
<dbReference type="PROSITE" id="PS00068">
    <property type="entry name" value="MDH"/>
    <property type="match status" value="1"/>
</dbReference>
<dbReference type="FunFam" id="3.90.110.10:FF:000001">
    <property type="entry name" value="Malate dehydrogenase"/>
    <property type="match status" value="1"/>
</dbReference>
<evidence type="ECO:0000256" key="6">
    <source>
        <dbReference type="ARBA" id="ARBA00023002"/>
    </source>
</evidence>
<dbReference type="SUPFAM" id="SSF51735">
    <property type="entry name" value="NAD(P)-binding Rossmann-fold domains"/>
    <property type="match status" value="1"/>
</dbReference>
<dbReference type="InterPro" id="IPR022383">
    <property type="entry name" value="Lactate/malate_DH_C"/>
</dbReference>
<dbReference type="Gene3D" id="3.40.50.720">
    <property type="entry name" value="NAD(P)-binding Rossmann-like Domain"/>
    <property type="match status" value="1"/>
</dbReference>
<dbReference type="Proteomes" id="UP001153636">
    <property type="component" value="Chromosome 5"/>
</dbReference>
<evidence type="ECO:0000313" key="12">
    <source>
        <dbReference type="Proteomes" id="UP001153636"/>
    </source>
</evidence>
<dbReference type="CDD" id="cd01337">
    <property type="entry name" value="MDH_glyoxysomal_mitochondrial"/>
    <property type="match status" value="1"/>
</dbReference>
<evidence type="ECO:0000256" key="1">
    <source>
        <dbReference type="ARBA" id="ARBA00008824"/>
    </source>
</evidence>
<dbReference type="FunFam" id="3.40.50.720:FF:000013">
    <property type="entry name" value="Malate dehydrogenase"/>
    <property type="match status" value="1"/>
</dbReference>
<name>A0A9P0D411_9CUCU</name>
<dbReference type="EMBL" id="OV651817">
    <property type="protein sequence ID" value="CAH1110890.1"/>
    <property type="molecule type" value="Genomic_DNA"/>
</dbReference>
<evidence type="ECO:0000256" key="8">
    <source>
        <dbReference type="ARBA" id="ARBA00048313"/>
    </source>
</evidence>
<feature type="domain" description="Lactate/malate dehydrogenase C-terminal" evidence="10">
    <location>
        <begin position="178"/>
        <end position="305"/>
    </location>
</feature>
<dbReference type="GO" id="GO:0006099">
    <property type="term" value="P:tricarboxylic acid cycle"/>
    <property type="evidence" value="ECO:0007669"/>
    <property type="project" value="UniProtKB-KW"/>
</dbReference>
<protein>
    <recommendedName>
        <fullName evidence="4">Malate dehydrogenase, mitochondrial</fullName>
        <ecNumber evidence="3">1.1.1.37</ecNumber>
    </recommendedName>
</protein>
<dbReference type="InterPro" id="IPR015955">
    <property type="entry name" value="Lactate_DH/Glyco_Ohase_4_C"/>
</dbReference>
<keyword evidence="6" id="KW-0560">Oxidoreductase</keyword>
<dbReference type="PANTHER" id="PTHR11540:SF16">
    <property type="entry name" value="MALATE DEHYDROGENASE, MITOCHONDRIAL"/>
    <property type="match status" value="1"/>
</dbReference>
<dbReference type="OrthoDB" id="755699at2759"/>
<reference evidence="11" key="1">
    <citation type="submission" date="2022-01" db="EMBL/GenBank/DDBJ databases">
        <authorList>
            <person name="King R."/>
        </authorList>
    </citation>
    <scope>NUCLEOTIDE SEQUENCE</scope>
</reference>
<evidence type="ECO:0000256" key="5">
    <source>
        <dbReference type="ARBA" id="ARBA00022532"/>
    </source>
</evidence>
<evidence type="ECO:0000256" key="2">
    <source>
        <dbReference type="ARBA" id="ARBA00011738"/>
    </source>
</evidence>
<dbReference type="InterPro" id="IPR001252">
    <property type="entry name" value="Malate_DH_AS"/>
</dbReference>
<keyword evidence="5" id="KW-0816">Tricarboxylic acid cycle</keyword>